<reference evidence="1 2" key="1">
    <citation type="journal article" date="2023" name="Sci. Data">
        <title>Genome assembly of the Korean intertidal mud-creeper Batillaria attramentaria.</title>
        <authorList>
            <person name="Patra A.K."/>
            <person name="Ho P.T."/>
            <person name="Jun S."/>
            <person name="Lee S.J."/>
            <person name="Kim Y."/>
            <person name="Won Y.J."/>
        </authorList>
    </citation>
    <scope>NUCLEOTIDE SEQUENCE [LARGE SCALE GENOMIC DNA]</scope>
    <source>
        <strain evidence="1">Wonlab-2016</strain>
    </source>
</reference>
<evidence type="ECO:0000313" key="2">
    <source>
        <dbReference type="Proteomes" id="UP001519460"/>
    </source>
</evidence>
<comment type="caution">
    <text evidence="1">The sequence shown here is derived from an EMBL/GenBank/DDBJ whole genome shotgun (WGS) entry which is preliminary data.</text>
</comment>
<organism evidence="1 2">
    <name type="scientific">Batillaria attramentaria</name>
    <dbReference type="NCBI Taxonomy" id="370345"/>
    <lineage>
        <taxon>Eukaryota</taxon>
        <taxon>Metazoa</taxon>
        <taxon>Spiralia</taxon>
        <taxon>Lophotrochozoa</taxon>
        <taxon>Mollusca</taxon>
        <taxon>Gastropoda</taxon>
        <taxon>Caenogastropoda</taxon>
        <taxon>Sorbeoconcha</taxon>
        <taxon>Cerithioidea</taxon>
        <taxon>Batillariidae</taxon>
        <taxon>Batillaria</taxon>
    </lineage>
</organism>
<name>A0ABD0JND9_9CAEN</name>
<dbReference type="EMBL" id="JACVVK020000382">
    <property type="protein sequence ID" value="KAK7476185.1"/>
    <property type="molecule type" value="Genomic_DNA"/>
</dbReference>
<accession>A0ABD0JND9</accession>
<gene>
    <name evidence="1" type="ORF">BaRGS_00032539</name>
</gene>
<evidence type="ECO:0000313" key="1">
    <source>
        <dbReference type="EMBL" id="KAK7476185.1"/>
    </source>
</evidence>
<sequence length="152" mass="16153">MCQRKLPPSFWNSAYQPPPSASSSHGGFPLGADAYFSPSLYGLHKSWPYPYSSSQPHSYAHQGAHAFSYSGMDATRGLTSHYGSLVMPGAGLGARGDGRGGQYDLGKTSDAFSSAAAAGYYAMSRFGSDLGVDTGLPGLDLPLQQTKKELYW</sequence>
<protein>
    <submittedName>
        <fullName evidence="1">Uncharacterized protein</fullName>
    </submittedName>
</protein>
<proteinExistence type="predicted"/>
<keyword evidence="2" id="KW-1185">Reference proteome</keyword>
<dbReference type="AlphaFoldDB" id="A0ABD0JND9"/>
<dbReference type="Proteomes" id="UP001519460">
    <property type="component" value="Unassembled WGS sequence"/>
</dbReference>